<evidence type="ECO:0000313" key="4">
    <source>
        <dbReference type="Proteomes" id="UP000053370"/>
    </source>
</evidence>
<feature type="domain" description="Cell envelope-related transcriptional attenuator" evidence="2">
    <location>
        <begin position="63"/>
        <end position="217"/>
    </location>
</feature>
<sequence>MKKFRLSNTILWLIITMILLFGFYSNTLAFQPSSEVCGQSGSMTVLFVGGDAYDKVGHWPYGSDLVRLVKADFDNQKISVMAFSRDLSIQLINGKKQNLGLKFHEEDIKAEGDTVERVITATGVMTSEIFEELFGYHPDYYVAVELDKLNAMVDAIGGVEIDNPTKFTNENGYTFPAGVQTLDGERAAQYVRSWIPGYDDARFIRQNVFLEPLLKKVGSLEVLAKSLTLFIEFKDDVITDLNSEMFMSFACLAGKIDPEKITYDQVKINDITQMNPDGSSVVNRDVIAKYIASRLD</sequence>
<dbReference type="STRING" id="1678840.ATC1_131049"/>
<dbReference type="RefSeq" id="WP_062281522.1">
    <property type="nucleotide sequence ID" value="NZ_DF968181.1"/>
</dbReference>
<dbReference type="PANTHER" id="PTHR33392">
    <property type="entry name" value="POLYISOPRENYL-TEICHOIC ACID--PEPTIDOGLYCAN TEICHOIC ACID TRANSFERASE TAGU"/>
    <property type="match status" value="1"/>
</dbReference>
<dbReference type="PANTHER" id="PTHR33392:SF6">
    <property type="entry name" value="POLYISOPRENYL-TEICHOIC ACID--PEPTIDOGLYCAN TEICHOIC ACID TRANSFERASE TAGU"/>
    <property type="match status" value="1"/>
</dbReference>
<gene>
    <name evidence="3" type="ORF">ATC1_131049</name>
</gene>
<comment type="similarity">
    <text evidence="1">Belongs to the LytR/CpsA/Psr (LCP) family.</text>
</comment>
<dbReference type="OrthoDB" id="9782542at2"/>
<dbReference type="Proteomes" id="UP000053370">
    <property type="component" value="Unassembled WGS sequence"/>
</dbReference>
<accession>A0A0S7BRM9</accession>
<evidence type="ECO:0000259" key="2">
    <source>
        <dbReference type="Pfam" id="PF03816"/>
    </source>
</evidence>
<name>A0A0S7BRM9_9CHLR</name>
<dbReference type="Pfam" id="PF03816">
    <property type="entry name" value="LytR_cpsA_psr"/>
    <property type="match status" value="1"/>
</dbReference>
<dbReference type="NCBIfam" id="TIGR00350">
    <property type="entry name" value="lytR_cpsA_psr"/>
    <property type="match status" value="1"/>
</dbReference>
<evidence type="ECO:0000256" key="1">
    <source>
        <dbReference type="ARBA" id="ARBA00006068"/>
    </source>
</evidence>
<reference evidence="3" key="1">
    <citation type="journal article" date="2015" name="Genome Announc.">
        <title>Draft Genome Sequence of Anaerolineae Strain TC1, a Novel Isolate from a Methanogenic Wastewater Treatment System.</title>
        <authorList>
            <person name="Matsuura N."/>
            <person name="Tourlousse D.M."/>
            <person name="Sun L."/>
            <person name="Toyonaga M."/>
            <person name="Kuroda K."/>
            <person name="Ohashi A."/>
            <person name="Cruz R."/>
            <person name="Yamaguchi T."/>
            <person name="Sekiguchi Y."/>
        </authorList>
    </citation>
    <scope>NUCLEOTIDE SEQUENCE [LARGE SCALE GENOMIC DNA]</scope>
    <source>
        <strain evidence="3">TC1</strain>
    </source>
</reference>
<dbReference type="InterPro" id="IPR050922">
    <property type="entry name" value="LytR/CpsA/Psr_CW_biosynth"/>
</dbReference>
<dbReference type="Gene3D" id="3.40.630.190">
    <property type="entry name" value="LCP protein"/>
    <property type="match status" value="1"/>
</dbReference>
<organism evidence="3">
    <name type="scientific">Flexilinea flocculi</name>
    <dbReference type="NCBI Taxonomy" id="1678840"/>
    <lineage>
        <taxon>Bacteria</taxon>
        <taxon>Bacillati</taxon>
        <taxon>Chloroflexota</taxon>
        <taxon>Anaerolineae</taxon>
        <taxon>Anaerolineales</taxon>
        <taxon>Anaerolineaceae</taxon>
        <taxon>Flexilinea</taxon>
    </lineage>
</organism>
<keyword evidence="4" id="KW-1185">Reference proteome</keyword>
<evidence type="ECO:0000313" key="3">
    <source>
        <dbReference type="EMBL" id="GAP41067.1"/>
    </source>
</evidence>
<dbReference type="InterPro" id="IPR004474">
    <property type="entry name" value="LytR_CpsA_psr"/>
</dbReference>
<proteinExistence type="inferred from homology"/>
<protein>
    <submittedName>
        <fullName evidence="3">Transcriptional attenuator, LytR family</fullName>
    </submittedName>
</protein>
<dbReference type="AlphaFoldDB" id="A0A0S7BRM9"/>
<dbReference type="EMBL" id="DF968181">
    <property type="protein sequence ID" value="GAP41067.1"/>
    <property type="molecule type" value="Genomic_DNA"/>
</dbReference>